<evidence type="ECO:0000313" key="6">
    <source>
        <dbReference type="EMBL" id="KAF8907869.1"/>
    </source>
</evidence>
<dbReference type="Pfam" id="PF01494">
    <property type="entry name" value="FAD_binding_3"/>
    <property type="match status" value="2"/>
</dbReference>
<dbReference type="PRINTS" id="PR00420">
    <property type="entry name" value="RNGMNOXGNASE"/>
</dbReference>
<dbReference type="Gene3D" id="3.30.70.2450">
    <property type="match status" value="1"/>
</dbReference>
<accession>A0A9P5NV92</accession>
<dbReference type="Proteomes" id="UP000724874">
    <property type="component" value="Unassembled WGS sequence"/>
</dbReference>
<name>A0A9P5NV92_GYMJU</name>
<reference evidence="6" key="1">
    <citation type="submission" date="2020-11" db="EMBL/GenBank/DDBJ databases">
        <authorList>
            <consortium name="DOE Joint Genome Institute"/>
            <person name="Ahrendt S."/>
            <person name="Riley R."/>
            <person name="Andreopoulos W."/>
            <person name="LaButti K."/>
            <person name="Pangilinan J."/>
            <person name="Ruiz-duenas F.J."/>
            <person name="Barrasa J.M."/>
            <person name="Sanchez-Garcia M."/>
            <person name="Camarero S."/>
            <person name="Miyauchi S."/>
            <person name="Serrano A."/>
            <person name="Linde D."/>
            <person name="Babiker R."/>
            <person name="Drula E."/>
            <person name="Ayuso-Fernandez I."/>
            <person name="Pacheco R."/>
            <person name="Padilla G."/>
            <person name="Ferreira P."/>
            <person name="Barriuso J."/>
            <person name="Kellner H."/>
            <person name="Castanera R."/>
            <person name="Alfaro M."/>
            <person name="Ramirez L."/>
            <person name="Pisabarro A.G."/>
            <person name="Kuo A."/>
            <person name="Tritt A."/>
            <person name="Lipzen A."/>
            <person name="He G."/>
            <person name="Yan M."/>
            <person name="Ng V."/>
            <person name="Cullen D."/>
            <person name="Martin F."/>
            <person name="Rosso M.-N."/>
            <person name="Henrissat B."/>
            <person name="Hibbett D."/>
            <person name="Martinez A.T."/>
            <person name="Grigoriev I.V."/>
        </authorList>
    </citation>
    <scope>NUCLEOTIDE SEQUENCE</scope>
    <source>
        <strain evidence="6">AH 44721</strain>
    </source>
</reference>
<comment type="cofactor">
    <cofactor evidence="1">
        <name>FAD</name>
        <dbReference type="ChEBI" id="CHEBI:57692"/>
    </cofactor>
</comment>
<dbReference type="SUPFAM" id="SSF51905">
    <property type="entry name" value="FAD/NAD(P)-binding domain"/>
    <property type="match status" value="1"/>
</dbReference>
<dbReference type="InterPro" id="IPR050641">
    <property type="entry name" value="RIFMO-like"/>
</dbReference>
<dbReference type="GO" id="GO:0016709">
    <property type="term" value="F:oxidoreductase activity, acting on paired donors, with incorporation or reduction of molecular oxygen, NAD(P)H as one donor, and incorporation of one atom of oxygen"/>
    <property type="evidence" value="ECO:0007669"/>
    <property type="project" value="UniProtKB-ARBA"/>
</dbReference>
<keyword evidence="3" id="KW-0274">FAD</keyword>
<evidence type="ECO:0000313" key="7">
    <source>
        <dbReference type="Proteomes" id="UP000724874"/>
    </source>
</evidence>
<gene>
    <name evidence="6" type="ORF">CPB84DRAFT_1767776</name>
</gene>
<dbReference type="Gene3D" id="3.50.50.60">
    <property type="entry name" value="FAD/NAD(P)-binding domain"/>
    <property type="match status" value="1"/>
</dbReference>
<dbReference type="InterPro" id="IPR036188">
    <property type="entry name" value="FAD/NAD-bd_sf"/>
</dbReference>
<feature type="domain" description="FAD-binding" evidence="5">
    <location>
        <begin position="307"/>
        <end position="378"/>
    </location>
</feature>
<dbReference type="GO" id="GO:0071949">
    <property type="term" value="F:FAD binding"/>
    <property type="evidence" value="ECO:0007669"/>
    <property type="project" value="InterPro"/>
</dbReference>
<feature type="domain" description="FAD-binding" evidence="5">
    <location>
        <begin position="7"/>
        <end position="172"/>
    </location>
</feature>
<dbReference type="PANTHER" id="PTHR43004">
    <property type="entry name" value="TRK SYSTEM POTASSIUM UPTAKE PROTEIN"/>
    <property type="match status" value="1"/>
</dbReference>
<protein>
    <recommendedName>
        <fullName evidence="5">FAD-binding domain-containing protein</fullName>
    </recommendedName>
</protein>
<evidence type="ECO:0000256" key="4">
    <source>
        <dbReference type="ARBA" id="ARBA00023002"/>
    </source>
</evidence>
<comment type="caution">
    <text evidence="6">The sequence shown here is derived from an EMBL/GenBank/DDBJ whole genome shotgun (WGS) entry which is preliminary data.</text>
</comment>
<keyword evidence="4" id="KW-0560">Oxidoreductase</keyword>
<organism evidence="6 7">
    <name type="scientific">Gymnopilus junonius</name>
    <name type="common">Spectacular rustgill mushroom</name>
    <name type="synonym">Gymnopilus spectabilis subsp. junonius</name>
    <dbReference type="NCBI Taxonomy" id="109634"/>
    <lineage>
        <taxon>Eukaryota</taxon>
        <taxon>Fungi</taxon>
        <taxon>Dikarya</taxon>
        <taxon>Basidiomycota</taxon>
        <taxon>Agaricomycotina</taxon>
        <taxon>Agaricomycetes</taxon>
        <taxon>Agaricomycetidae</taxon>
        <taxon>Agaricales</taxon>
        <taxon>Agaricineae</taxon>
        <taxon>Hymenogastraceae</taxon>
        <taxon>Gymnopilus</taxon>
    </lineage>
</organism>
<proteinExistence type="predicted"/>
<sequence length="426" mass="46650">MVLPEQTTVLIVGAGPTGLSAAISLFEHGVKDLVIVDAVERTPNTSRAMGIHAATLEALETIGCSDKLVELGIQSRSLDIWDRESRIFTLEMTPALESYTKYPYLLILTQNKTEDVLEKHLKQPWSRYERGNTEVSFESGEVIKAQYVIGADGARSVIRQVNGINFADPDHVPVDDSLAQVVLADVVFSSDKPILPKDRVIACVHDSAFSLVIPLPKACLEDSQEQIYRIVFNIPGARGAPPSNPQLSYLQERFDAVGLFELTSNPNLNSEPVRITRCLWSTRFRTHAAIADKVVFRMHERPDTLGGYVFLVGDAAHIHSPAGGQGMNLGIRDAIGLGSALAEHLKTTADKTLGLGIATPLQAYGEQRHKSALKVVRLTKRIMGVVAVLGGSSKVINLQYWFMRLLGSIPPVRRMIAWQVSGLGNR</sequence>
<dbReference type="InterPro" id="IPR002938">
    <property type="entry name" value="FAD-bd"/>
</dbReference>
<evidence type="ECO:0000256" key="1">
    <source>
        <dbReference type="ARBA" id="ARBA00001974"/>
    </source>
</evidence>
<evidence type="ECO:0000259" key="5">
    <source>
        <dbReference type="Pfam" id="PF01494"/>
    </source>
</evidence>
<dbReference type="OrthoDB" id="10016252at2759"/>
<dbReference type="EMBL" id="JADNYJ010000013">
    <property type="protein sequence ID" value="KAF8907869.1"/>
    <property type="molecule type" value="Genomic_DNA"/>
</dbReference>
<dbReference type="PANTHER" id="PTHR43004:SF19">
    <property type="entry name" value="BINDING MONOOXYGENASE, PUTATIVE (JCVI)-RELATED"/>
    <property type="match status" value="1"/>
</dbReference>
<dbReference type="AlphaFoldDB" id="A0A9P5NV92"/>
<keyword evidence="2" id="KW-0285">Flavoprotein</keyword>
<evidence type="ECO:0000256" key="3">
    <source>
        <dbReference type="ARBA" id="ARBA00022827"/>
    </source>
</evidence>
<evidence type="ECO:0000256" key="2">
    <source>
        <dbReference type="ARBA" id="ARBA00022630"/>
    </source>
</evidence>
<keyword evidence="7" id="KW-1185">Reference proteome</keyword>